<accession>A0A0A8Z510</accession>
<organism evidence="1">
    <name type="scientific">Arundo donax</name>
    <name type="common">Giant reed</name>
    <name type="synonym">Donax arundinaceus</name>
    <dbReference type="NCBI Taxonomy" id="35708"/>
    <lineage>
        <taxon>Eukaryota</taxon>
        <taxon>Viridiplantae</taxon>
        <taxon>Streptophyta</taxon>
        <taxon>Embryophyta</taxon>
        <taxon>Tracheophyta</taxon>
        <taxon>Spermatophyta</taxon>
        <taxon>Magnoliopsida</taxon>
        <taxon>Liliopsida</taxon>
        <taxon>Poales</taxon>
        <taxon>Poaceae</taxon>
        <taxon>PACMAD clade</taxon>
        <taxon>Arundinoideae</taxon>
        <taxon>Arundineae</taxon>
        <taxon>Arundo</taxon>
    </lineage>
</organism>
<protein>
    <submittedName>
        <fullName evidence="1">Uncharacterized protein</fullName>
    </submittedName>
</protein>
<sequence>MDNYSITVSYSYTDIKFMPQNHSLYWKKHTILHPNPSEQVTPLLSNPTHTNHNG</sequence>
<dbReference type="AlphaFoldDB" id="A0A0A8Z510"/>
<name>A0A0A8Z510_ARUDO</name>
<proteinExistence type="predicted"/>
<dbReference type="EMBL" id="GBRH01264014">
    <property type="protein sequence ID" value="JAD33881.1"/>
    <property type="molecule type" value="Transcribed_RNA"/>
</dbReference>
<evidence type="ECO:0000313" key="1">
    <source>
        <dbReference type="EMBL" id="JAD33881.1"/>
    </source>
</evidence>
<reference evidence="1" key="1">
    <citation type="submission" date="2014-09" db="EMBL/GenBank/DDBJ databases">
        <authorList>
            <person name="Magalhaes I.L.F."/>
            <person name="Oliveira U."/>
            <person name="Santos F.R."/>
            <person name="Vidigal T.H.D.A."/>
            <person name="Brescovit A.D."/>
            <person name="Santos A.J."/>
        </authorList>
    </citation>
    <scope>NUCLEOTIDE SEQUENCE</scope>
    <source>
        <tissue evidence="1">Shoot tissue taken approximately 20 cm above the soil surface</tissue>
    </source>
</reference>
<reference evidence="1" key="2">
    <citation type="journal article" date="2015" name="Data Brief">
        <title>Shoot transcriptome of the giant reed, Arundo donax.</title>
        <authorList>
            <person name="Barrero R.A."/>
            <person name="Guerrero F.D."/>
            <person name="Moolhuijzen P."/>
            <person name="Goolsby J.A."/>
            <person name="Tidwell J."/>
            <person name="Bellgard S.E."/>
            <person name="Bellgard M.I."/>
        </authorList>
    </citation>
    <scope>NUCLEOTIDE SEQUENCE</scope>
    <source>
        <tissue evidence="1">Shoot tissue taken approximately 20 cm above the soil surface</tissue>
    </source>
</reference>